<name>A0AAF0KEA0_9HYPH</name>
<dbReference type="EMBL" id="CP124733">
    <property type="protein sequence ID" value="WHA41863.1"/>
    <property type="molecule type" value="Genomic_DNA"/>
</dbReference>
<dbReference type="CDD" id="cd04301">
    <property type="entry name" value="NAT_SF"/>
    <property type="match status" value="1"/>
</dbReference>
<dbReference type="Pfam" id="PF00583">
    <property type="entry name" value="Acetyltransf_1"/>
    <property type="match status" value="1"/>
</dbReference>
<protein>
    <submittedName>
        <fullName evidence="2">GNAT family N-acetyltransferase</fullName>
    </submittedName>
</protein>
<sequence length="168" mass="18525">MDIRKACIADASCLAALSIEVWVGTYLRNGVSKFFADYALSEFTTNRFETLIEQERDVILVSENTGGIDGYIRIAFDSEAAVPTSSTTEIKTFYVQPRHQGKGIGKRLLEEAYRLCAASGSGSAWLTVNSENRAAIDFYIAQGFSKIGETMFTIDGESYPNEVMLKGF</sequence>
<feature type="domain" description="N-acetyltransferase" evidence="1">
    <location>
        <begin position="1"/>
        <end position="166"/>
    </location>
</feature>
<dbReference type="InterPro" id="IPR016181">
    <property type="entry name" value="Acyl_CoA_acyltransferase"/>
</dbReference>
<evidence type="ECO:0000259" key="1">
    <source>
        <dbReference type="PROSITE" id="PS51186"/>
    </source>
</evidence>
<dbReference type="Gene3D" id="3.40.630.30">
    <property type="match status" value="1"/>
</dbReference>
<proteinExistence type="predicted"/>
<reference evidence="2" key="1">
    <citation type="submission" date="2023-05" db="EMBL/GenBank/DDBJ databases">
        <title>Complete genome sequence of Agrobacterium larrymoorei CFBP5477.</title>
        <authorList>
            <person name="Yen H.-C."/>
            <person name="Chou L."/>
            <person name="Lin Y.-C."/>
            <person name="Lai E.-M."/>
            <person name="Kuo C.-H."/>
        </authorList>
    </citation>
    <scope>NUCLEOTIDE SEQUENCE</scope>
    <source>
        <strain evidence="2">CFBP5477</strain>
    </source>
</reference>
<dbReference type="GO" id="GO:0016747">
    <property type="term" value="F:acyltransferase activity, transferring groups other than amino-acyl groups"/>
    <property type="evidence" value="ECO:0007669"/>
    <property type="project" value="InterPro"/>
</dbReference>
<dbReference type="PROSITE" id="PS51186">
    <property type="entry name" value="GNAT"/>
    <property type="match status" value="1"/>
</dbReference>
<dbReference type="RefSeq" id="WP_137393848.1">
    <property type="nucleotide sequence ID" value="NZ_CP124733.1"/>
</dbReference>
<dbReference type="PANTHER" id="PTHR43072">
    <property type="entry name" value="N-ACETYLTRANSFERASE"/>
    <property type="match status" value="1"/>
</dbReference>
<gene>
    <name evidence="2" type="ORF">CFBP5477_004320</name>
</gene>
<dbReference type="SUPFAM" id="SSF55729">
    <property type="entry name" value="Acyl-CoA N-acyltransferases (Nat)"/>
    <property type="match status" value="1"/>
</dbReference>
<evidence type="ECO:0000313" key="2">
    <source>
        <dbReference type="EMBL" id="WHA41863.1"/>
    </source>
</evidence>
<dbReference type="Proteomes" id="UP000298664">
    <property type="component" value="Chromosome Circular"/>
</dbReference>
<organism evidence="2 3">
    <name type="scientific">Agrobacterium larrymoorei</name>
    <dbReference type="NCBI Taxonomy" id="160699"/>
    <lineage>
        <taxon>Bacteria</taxon>
        <taxon>Pseudomonadati</taxon>
        <taxon>Pseudomonadota</taxon>
        <taxon>Alphaproteobacteria</taxon>
        <taxon>Hyphomicrobiales</taxon>
        <taxon>Rhizobiaceae</taxon>
        <taxon>Rhizobium/Agrobacterium group</taxon>
        <taxon>Agrobacterium</taxon>
    </lineage>
</organism>
<dbReference type="InterPro" id="IPR000182">
    <property type="entry name" value="GNAT_dom"/>
</dbReference>
<evidence type="ECO:0000313" key="3">
    <source>
        <dbReference type="Proteomes" id="UP000298664"/>
    </source>
</evidence>
<accession>A0AAF0KEA0</accession>
<dbReference type="AlphaFoldDB" id="A0AAF0KEA0"/>